<evidence type="ECO:0000313" key="5">
    <source>
        <dbReference type="Proteomes" id="UP001165121"/>
    </source>
</evidence>
<sequence>MSTFTKFAVAGAGGVGSGIVDGLLKANAAVTILTRDDAKAELQPFKERGATLIKVDYDNEASLQAALADSEVVYVCVTIDSNPYRNGS</sequence>
<dbReference type="InterPro" id="IPR051609">
    <property type="entry name" value="NmrA/Isoflavone_reductase-like"/>
</dbReference>
<dbReference type="Pfam" id="PF05368">
    <property type="entry name" value="NmrA"/>
    <property type="match status" value="1"/>
</dbReference>
<keyword evidence="2" id="KW-0560">Oxidoreductase</keyword>
<dbReference type="InterPro" id="IPR036291">
    <property type="entry name" value="NAD(P)-bd_dom_sf"/>
</dbReference>
<evidence type="ECO:0000313" key="4">
    <source>
        <dbReference type="EMBL" id="GMF17098.1"/>
    </source>
</evidence>
<reference evidence="4" key="1">
    <citation type="submission" date="2023-04" db="EMBL/GenBank/DDBJ databases">
        <title>Phytophthora fragariaefolia NBRC 109709.</title>
        <authorList>
            <person name="Ichikawa N."/>
            <person name="Sato H."/>
            <person name="Tonouchi N."/>
        </authorList>
    </citation>
    <scope>NUCLEOTIDE SEQUENCE</scope>
    <source>
        <strain evidence="4">NBRC 109709</strain>
    </source>
</reference>
<comment type="caution">
    <text evidence="4">The sequence shown here is derived from an EMBL/GenBank/DDBJ whole genome shotgun (WGS) entry which is preliminary data.</text>
</comment>
<dbReference type="InterPro" id="IPR008030">
    <property type="entry name" value="NmrA-like"/>
</dbReference>
<dbReference type="EMBL" id="BSXT01000086">
    <property type="protein sequence ID" value="GMF17098.1"/>
    <property type="molecule type" value="Genomic_DNA"/>
</dbReference>
<dbReference type="PANTHER" id="PTHR47706">
    <property type="entry name" value="NMRA-LIKE FAMILY PROTEIN"/>
    <property type="match status" value="1"/>
</dbReference>
<organism evidence="4 5">
    <name type="scientific">Phytophthora fragariaefolia</name>
    <dbReference type="NCBI Taxonomy" id="1490495"/>
    <lineage>
        <taxon>Eukaryota</taxon>
        <taxon>Sar</taxon>
        <taxon>Stramenopiles</taxon>
        <taxon>Oomycota</taxon>
        <taxon>Peronosporomycetes</taxon>
        <taxon>Peronosporales</taxon>
        <taxon>Peronosporaceae</taxon>
        <taxon>Phytophthora</taxon>
    </lineage>
</organism>
<dbReference type="AlphaFoldDB" id="A0A9W6WTP2"/>
<evidence type="ECO:0000256" key="2">
    <source>
        <dbReference type="ARBA" id="ARBA00023002"/>
    </source>
</evidence>
<dbReference type="SUPFAM" id="SSF51735">
    <property type="entry name" value="NAD(P)-binding Rossmann-fold domains"/>
    <property type="match status" value="1"/>
</dbReference>
<dbReference type="Proteomes" id="UP001165121">
    <property type="component" value="Unassembled WGS sequence"/>
</dbReference>
<evidence type="ECO:0000259" key="3">
    <source>
        <dbReference type="Pfam" id="PF05368"/>
    </source>
</evidence>
<dbReference type="Gene3D" id="3.40.50.720">
    <property type="entry name" value="NAD(P)-binding Rossmann-like Domain"/>
    <property type="match status" value="1"/>
</dbReference>
<dbReference type="OrthoDB" id="9974981at2759"/>
<gene>
    <name evidence="4" type="ORF">Pfra01_000107400</name>
</gene>
<keyword evidence="5" id="KW-1185">Reference proteome</keyword>
<feature type="domain" description="NmrA-like" evidence="3">
    <location>
        <begin position="9"/>
        <end position="78"/>
    </location>
</feature>
<keyword evidence="1" id="KW-0521">NADP</keyword>
<protein>
    <submittedName>
        <fullName evidence="4">Unnamed protein product</fullName>
    </submittedName>
</protein>
<evidence type="ECO:0000256" key="1">
    <source>
        <dbReference type="ARBA" id="ARBA00022857"/>
    </source>
</evidence>
<name>A0A9W6WTP2_9STRA</name>
<proteinExistence type="predicted"/>
<dbReference type="PANTHER" id="PTHR47706:SF9">
    <property type="entry name" value="NMRA-LIKE DOMAIN-CONTAINING PROTEIN-RELATED"/>
    <property type="match status" value="1"/>
</dbReference>
<accession>A0A9W6WTP2</accession>
<dbReference type="GO" id="GO:0016491">
    <property type="term" value="F:oxidoreductase activity"/>
    <property type="evidence" value="ECO:0007669"/>
    <property type="project" value="UniProtKB-KW"/>
</dbReference>